<sequence length="93" mass="10813">MVYSCAQCGASFYKLNPANFYNIEKTGERRIEKFKTTASYFTVRIKDLEKQLLSTILKTLNTIFQSILEHITEMILSTYLVRLLSKIPNWIGL</sequence>
<gene>
    <name evidence="1" type="ORF">MAR_035998</name>
</gene>
<evidence type="ECO:0000313" key="1">
    <source>
        <dbReference type="EMBL" id="WAR10922.1"/>
    </source>
</evidence>
<proteinExistence type="predicted"/>
<accession>A0ABY7EPD0</accession>
<dbReference type="Proteomes" id="UP001164746">
    <property type="component" value="Chromosome 7"/>
</dbReference>
<name>A0ABY7EPD0_MYAAR</name>
<organism evidence="1 2">
    <name type="scientific">Mya arenaria</name>
    <name type="common">Soft-shell clam</name>
    <dbReference type="NCBI Taxonomy" id="6604"/>
    <lineage>
        <taxon>Eukaryota</taxon>
        <taxon>Metazoa</taxon>
        <taxon>Spiralia</taxon>
        <taxon>Lophotrochozoa</taxon>
        <taxon>Mollusca</taxon>
        <taxon>Bivalvia</taxon>
        <taxon>Autobranchia</taxon>
        <taxon>Heteroconchia</taxon>
        <taxon>Euheterodonta</taxon>
        <taxon>Imparidentia</taxon>
        <taxon>Neoheterodontei</taxon>
        <taxon>Myida</taxon>
        <taxon>Myoidea</taxon>
        <taxon>Myidae</taxon>
        <taxon>Mya</taxon>
    </lineage>
</organism>
<keyword evidence="2" id="KW-1185">Reference proteome</keyword>
<reference evidence="1" key="1">
    <citation type="submission" date="2022-11" db="EMBL/GenBank/DDBJ databases">
        <title>Centuries of genome instability and evolution in soft-shell clam transmissible cancer (bioRxiv).</title>
        <authorList>
            <person name="Hart S.F.M."/>
            <person name="Yonemitsu M.A."/>
            <person name="Giersch R.M."/>
            <person name="Beal B.F."/>
            <person name="Arriagada G."/>
            <person name="Davis B.W."/>
            <person name="Ostrander E.A."/>
            <person name="Goff S.P."/>
            <person name="Metzger M.J."/>
        </authorList>
    </citation>
    <scope>NUCLEOTIDE SEQUENCE</scope>
    <source>
        <strain evidence="1">MELC-2E11</strain>
        <tissue evidence="1">Siphon/mantle</tissue>
    </source>
</reference>
<protein>
    <submittedName>
        <fullName evidence="1">Uncharacterized protein</fullName>
    </submittedName>
</protein>
<dbReference type="EMBL" id="CP111018">
    <property type="protein sequence ID" value="WAR10922.1"/>
    <property type="molecule type" value="Genomic_DNA"/>
</dbReference>
<evidence type="ECO:0000313" key="2">
    <source>
        <dbReference type="Proteomes" id="UP001164746"/>
    </source>
</evidence>